<keyword evidence="3" id="KW-1185">Reference proteome</keyword>
<reference evidence="2 3" key="1">
    <citation type="submission" date="2019-02" db="EMBL/GenBank/DDBJ databases">
        <title>Deep-cultivation of Planctomycetes and their phenomic and genomic characterization uncovers novel biology.</title>
        <authorList>
            <person name="Wiegand S."/>
            <person name="Jogler M."/>
            <person name="Boedeker C."/>
            <person name="Pinto D."/>
            <person name="Vollmers J."/>
            <person name="Rivas-Marin E."/>
            <person name="Kohn T."/>
            <person name="Peeters S.H."/>
            <person name="Heuer A."/>
            <person name="Rast P."/>
            <person name="Oberbeckmann S."/>
            <person name="Bunk B."/>
            <person name="Jeske O."/>
            <person name="Meyerdierks A."/>
            <person name="Storesund J.E."/>
            <person name="Kallscheuer N."/>
            <person name="Luecker S."/>
            <person name="Lage O.M."/>
            <person name="Pohl T."/>
            <person name="Merkel B.J."/>
            <person name="Hornburger P."/>
            <person name="Mueller R.-W."/>
            <person name="Bruemmer F."/>
            <person name="Labrenz M."/>
            <person name="Spormann A.M."/>
            <person name="Op Den Camp H."/>
            <person name="Overmann J."/>
            <person name="Amann R."/>
            <person name="Jetten M.S.M."/>
            <person name="Mascher T."/>
            <person name="Medema M.H."/>
            <person name="Devos D.P."/>
            <person name="Kaster A.-K."/>
            <person name="Ovreas L."/>
            <person name="Rohde M."/>
            <person name="Galperin M.Y."/>
            <person name="Jogler C."/>
        </authorList>
    </citation>
    <scope>NUCLEOTIDE SEQUENCE [LARGE SCALE GENOMIC DNA]</scope>
    <source>
        <strain evidence="2 3">Pla100</strain>
    </source>
</reference>
<dbReference type="EMBL" id="SJPM01000005">
    <property type="protein sequence ID" value="TWT96412.1"/>
    <property type="molecule type" value="Genomic_DNA"/>
</dbReference>
<evidence type="ECO:0000256" key="1">
    <source>
        <dbReference type="SAM" id="MobiDB-lite"/>
    </source>
</evidence>
<accession>A0A5C6A8T0</accession>
<sequence length="64" mass="6687">MNDLNPIATDGSTHSHGHSHDRLPDQLSAPAPGILPIRSGGCGKCANCTCDSDKTETSESPQEK</sequence>
<dbReference type="RefSeq" id="WP_146578332.1">
    <property type="nucleotide sequence ID" value="NZ_SJPM01000005.1"/>
</dbReference>
<organism evidence="2 3">
    <name type="scientific">Neorhodopirellula pilleata</name>
    <dbReference type="NCBI Taxonomy" id="2714738"/>
    <lineage>
        <taxon>Bacteria</taxon>
        <taxon>Pseudomonadati</taxon>
        <taxon>Planctomycetota</taxon>
        <taxon>Planctomycetia</taxon>
        <taxon>Pirellulales</taxon>
        <taxon>Pirellulaceae</taxon>
        <taxon>Neorhodopirellula</taxon>
    </lineage>
</organism>
<gene>
    <name evidence="2" type="ORF">Pla100_28920</name>
</gene>
<dbReference type="Proteomes" id="UP000316213">
    <property type="component" value="Unassembled WGS sequence"/>
</dbReference>
<proteinExistence type="predicted"/>
<evidence type="ECO:0000313" key="3">
    <source>
        <dbReference type="Proteomes" id="UP000316213"/>
    </source>
</evidence>
<protein>
    <submittedName>
        <fullName evidence="2">Uncharacterized protein</fullName>
    </submittedName>
</protein>
<dbReference type="AlphaFoldDB" id="A0A5C6A8T0"/>
<comment type="caution">
    <text evidence="2">The sequence shown here is derived from an EMBL/GenBank/DDBJ whole genome shotgun (WGS) entry which is preliminary data.</text>
</comment>
<name>A0A5C6A8T0_9BACT</name>
<feature type="region of interest" description="Disordered" evidence="1">
    <location>
        <begin position="1"/>
        <end position="35"/>
    </location>
</feature>
<evidence type="ECO:0000313" key="2">
    <source>
        <dbReference type="EMBL" id="TWT96412.1"/>
    </source>
</evidence>